<name>A0A319EF53_ASPSB</name>
<evidence type="ECO:0000256" key="1">
    <source>
        <dbReference type="SAM" id="MobiDB-lite"/>
    </source>
</evidence>
<dbReference type="Proteomes" id="UP000248423">
    <property type="component" value="Unassembled WGS sequence"/>
</dbReference>
<reference evidence="2 3" key="1">
    <citation type="submission" date="2018-02" db="EMBL/GenBank/DDBJ databases">
        <title>The genomes of Aspergillus section Nigri reveals drivers in fungal speciation.</title>
        <authorList>
            <consortium name="DOE Joint Genome Institute"/>
            <person name="Vesth T.C."/>
            <person name="Nybo J."/>
            <person name="Theobald S."/>
            <person name="Brandl J."/>
            <person name="Frisvad J.C."/>
            <person name="Nielsen K.F."/>
            <person name="Lyhne E.K."/>
            <person name="Kogle M.E."/>
            <person name="Kuo A."/>
            <person name="Riley R."/>
            <person name="Clum A."/>
            <person name="Nolan M."/>
            <person name="Lipzen A."/>
            <person name="Salamov A."/>
            <person name="Henrissat B."/>
            <person name="Wiebenga A."/>
            <person name="De vries R.P."/>
            <person name="Grigoriev I.V."/>
            <person name="Mortensen U.H."/>
            <person name="Andersen M.R."/>
            <person name="Baker S.E."/>
        </authorList>
    </citation>
    <scope>NUCLEOTIDE SEQUENCE [LARGE SCALE GENOMIC DNA]</scope>
    <source>
        <strain evidence="2 3">CBS 121057</strain>
    </source>
</reference>
<feature type="region of interest" description="Disordered" evidence="1">
    <location>
        <begin position="1"/>
        <end position="63"/>
    </location>
</feature>
<dbReference type="EMBL" id="KZ826331">
    <property type="protein sequence ID" value="PYI08892.1"/>
    <property type="molecule type" value="Genomic_DNA"/>
</dbReference>
<keyword evidence="3" id="KW-1185">Reference proteome</keyword>
<dbReference type="VEuPathDB" id="FungiDB:BO78DRAFT_416192"/>
<evidence type="ECO:0000313" key="3">
    <source>
        <dbReference type="Proteomes" id="UP000248423"/>
    </source>
</evidence>
<protein>
    <submittedName>
        <fullName evidence="2">Uncharacterized protein</fullName>
    </submittedName>
</protein>
<evidence type="ECO:0000313" key="2">
    <source>
        <dbReference type="EMBL" id="PYI08892.1"/>
    </source>
</evidence>
<accession>A0A319EF53</accession>
<dbReference type="AlphaFoldDB" id="A0A319EF53"/>
<organism evidence="2 3">
    <name type="scientific">Aspergillus sclerotiicarbonarius (strain CBS 121057 / IBT 28362)</name>
    <dbReference type="NCBI Taxonomy" id="1448318"/>
    <lineage>
        <taxon>Eukaryota</taxon>
        <taxon>Fungi</taxon>
        <taxon>Dikarya</taxon>
        <taxon>Ascomycota</taxon>
        <taxon>Pezizomycotina</taxon>
        <taxon>Eurotiomycetes</taxon>
        <taxon>Eurotiomycetidae</taxon>
        <taxon>Eurotiales</taxon>
        <taxon>Aspergillaceae</taxon>
        <taxon>Aspergillus</taxon>
        <taxon>Aspergillus subgen. Circumdati</taxon>
    </lineage>
</organism>
<dbReference type="OrthoDB" id="10482492at2759"/>
<sequence>MSNYDESPPCGRREQRANTPVSVLVSKRPLQLQIKPSLSNDGGKGRRRPPGTAVPWGFNDDEI</sequence>
<proteinExistence type="predicted"/>
<gene>
    <name evidence="2" type="ORF">BO78DRAFT_416192</name>
</gene>